<feature type="domain" description="Peptidase S74" evidence="1">
    <location>
        <begin position="179"/>
        <end position="278"/>
    </location>
</feature>
<name>A0A0F9DTZ5_9ZZZZ</name>
<dbReference type="InterPro" id="IPR030392">
    <property type="entry name" value="S74_ICA"/>
</dbReference>
<protein>
    <recommendedName>
        <fullName evidence="1">Peptidase S74 domain-containing protein</fullName>
    </recommendedName>
</protein>
<proteinExistence type="predicted"/>
<dbReference type="PROSITE" id="PS51688">
    <property type="entry name" value="ICA"/>
    <property type="match status" value="1"/>
</dbReference>
<feature type="non-terminal residue" evidence="2">
    <location>
        <position position="1"/>
    </location>
</feature>
<sequence length="284" mass="30458">TWLLASPYPPSGAADGFTDPTANNTWTADQTYNDNVNLTFGTDGDVDIDFNGTDLVIQAQIAGTGHVRIEESTSGGGSSEAQTLNLVQNDAGSGGADIGFRHASSSPADSDSVGMMRFYANDSTATARQTHVFRAVFKDVTSTTMDSDFWFSVMNNVNAGSANTTAKLTSLGVWADAPSFEEFKQPERQLTTASVLAKLRSLDVYRFRGIGRPDAIDEERHISPSADAFYEAFKAGQDPGVKINGVPQYGIAARDVAGVALMAIQELIKENDKLKERLDALEVQ</sequence>
<accession>A0A0F9DTZ5</accession>
<comment type="caution">
    <text evidence="2">The sequence shown here is derived from an EMBL/GenBank/DDBJ whole genome shotgun (WGS) entry which is preliminary data.</text>
</comment>
<evidence type="ECO:0000259" key="1">
    <source>
        <dbReference type="PROSITE" id="PS51688"/>
    </source>
</evidence>
<reference evidence="2" key="1">
    <citation type="journal article" date="2015" name="Nature">
        <title>Complex archaea that bridge the gap between prokaryotes and eukaryotes.</title>
        <authorList>
            <person name="Spang A."/>
            <person name="Saw J.H."/>
            <person name="Jorgensen S.L."/>
            <person name="Zaremba-Niedzwiedzka K."/>
            <person name="Martijn J."/>
            <person name="Lind A.E."/>
            <person name="van Eijk R."/>
            <person name="Schleper C."/>
            <person name="Guy L."/>
            <person name="Ettema T.J."/>
        </authorList>
    </citation>
    <scope>NUCLEOTIDE SEQUENCE</scope>
</reference>
<dbReference type="EMBL" id="LAZR01040097">
    <property type="protein sequence ID" value="KKL15338.1"/>
    <property type="molecule type" value="Genomic_DNA"/>
</dbReference>
<evidence type="ECO:0000313" key="2">
    <source>
        <dbReference type="EMBL" id="KKL15338.1"/>
    </source>
</evidence>
<dbReference type="AlphaFoldDB" id="A0A0F9DTZ5"/>
<gene>
    <name evidence="2" type="ORF">LCGC14_2506610</name>
</gene>
<organism evidence="2">
    <name type="scientific">marine sediment metagenome</name>
    <dbReference type="NCBI Taxonomy" id="412755"/>
    <lineage>
        <taxon>unclassified sequences</taxon>
        <taxon>metagenomes</taxon>
        <taxon>ecological metagenomes</taxon>
    </lineage>
</organism>